<dbReference type="SUPFAM" id="SSF56204">
    <property type="entry name" value="Hect, E3 ligase catalytic domain"/>
    <property type="match status" value="2"/>
</dbReference>
<evidence type="ECO:0000256" key="3">
    <source>
        <dbReference type="SAM" id="Coils"/>
    </source>
</evidence>
<keyword evidence="3" id="KW-0175">Coiled coil</keyword>
<evidence type="ECO:0000256" key="1">
    <source>
        <dbReference type="ARBA" id="ARBA00022786"/>
    </source>
</evidence>
<protein>
    <recommendedName>
        <fullName evidence="4">HECT domain-containing protein</fullName>
    </recommendedName>
</protein>
<name>A0A7S2EI47_TRICV</name>
<dbReference type="Pfam" id="PF00632">
    <property type="entry name" value="HECT"/>
    <property type="match status" value="1"/>
</dbReference>
<dbReference type="PROSITE" id="PS50237">
    <property type="entry name" value="HECT"/>
    <property type="match status" value="1"/>
</dbReference>
<feature type="coiled-coil region" evidence="3">
    <location>
        <begin position="1"/>
        <end position="28"/>
    </location>
</feature>
<evidence type="ECO:0000313" key="5">
    <source>
        <dbReference type="EMBL" id="CAD9337779.1"/>
    </source>
</evidence>
<gene>
    <name evidence="5" type="ORF">OSIN01602_LOCUS9316</name>
</gene>
<keyword evidence="1 2" id="KW-0833">Ubl conjugation pathway</keyword>
<dbReference type="EMBL" id="HBGO01016453">
    <property type="protein sequence ID" value="CAD9337779.1"/>
    <property type="molecule type" value="Transcribed_RNA"/>
</dbReference>
<feature type="domain" description="HECT" evidence="4">
    <location>
        <begin position="493"/>
        <end position="571"/>
    </location>
</feature>
<evidence type="ECO:0000259" key="4">
    <source>
        <dbReference type="PROSITE" id="PS50237"/>
    </source>
</evidence>
<feature type="active site" description="Glycyl thioester intermediate" evidence="2">
    <location>
        <position position="535"/>
    </location>
</feature>
<organism evidence="5">
    <name type="scientific">Trieres chinensis</name>
    <name type="common">Marine centric diatom</name>
    <name type="synonym">Odontella sinensis</name>
    <dbReference type="NCBI Taxonomy" id="1514140"/>
    <lineage>
        <taxon>Eukaryota</taxon>
        <taxon>Sar</taxon>
        <taxon>Stramenopiles</taxon>
        <taxon>Ochrophyta</taxon>
        <taxon>Bacillariophyta</taxon>
        <taxon>Mediophyceae</taxon>
        <taxon>Biddulphiophycidae</taxon>
        <taxon>Eupodiscales</taxon>
        <taxon>Parodontellaceae</taxon>
        <taxon>Trieres</taxon>
    </lineage>
</organism>
<dbReference type="InterPro" id="IPR035983">
    <property type="entry name" value="Hect_E3_ubiquitin_ligase"/>
</dbReference>
<reference evidence="5" key="1">
    <citation type="submission" date="2021-01" db="EMBL/GenBank/DDBJ databases">
        <authorList>
            <person name="Corre E."/>
            <person name="Pelletier E."/>
            <person name="Niang G."/>
            <person name="Scheremetjew M."/>
            <person name="Finn R."/>
            <person name="Kale V."/>
            <person name="Holt S."/>
            <person name="Cochrane G."/>
            <person name="Meng A."/>
            <person name="Brown T."/>
            <person name="Cohen L."/>
        </authorList>
    </citation>
    <scope>NUCLEOTIDE SEQUENCE</scope>
    <source>
        <strain evidence="5">Grunow 1884</strain>
    </source>
</reference>
<dbReference type="GO" id="GO:0004842">
    <property type="term" value="F:ubiquitin-protein transferase activity"/>
    <property type="evidence" value="ECO:0007669"/>
    <property type="project" value="InterPro"/>
</dbReference>
<dbReference type="Gene3D" id="3.90.1750.10">
    <property type="entry name" value="Hect, E3 ligase catalytic domains"/>
    <property type="match status" value="1"/>
</dbReference>
<dbReference type="AlphaFoldDB" id="A0A7S2EI47"/>
<accession>A0A7S2EI47</accession>
<proteinExistence type="predicted"/>
<dbReference type="Gene3D" id="3.30.2410.10">
    <property type="entry name" value="Hect, E3 ligase catalytic domain"/>
    <property type="match status" value="1"/>
</dbReference>
<evidence type="ECO:0000256" key="2">
    <source>
        <dbReference type="PROSITE-ProRule" id="PRU00104"/>
    </source>
</evidence>
<dbReference type="InterPro" id="IPR000569">
    <property type="entry name" value="HECT_dom"/>
</dbReference>
<sequence>MENLSKINRDLRDKILKLERDKQDLGIKAKEKPKLSDMSLTVYKGMYNGFFKSMVAMVRCACKREWDKTKIKVPQNFLLQDLFDSWHTKARNGGCAGGAYLLQDLDKLKYRKETGRNISLLFREWNIMYETVSKMGRTKRQQENFRQEETIDAGGPTREFLSQVWQQAGDLYVGVEIKKELDELPVGMKVKVPFGDNPVDGRVVGIEKSEGPEVFKIKCVDGKIFHLSREDFRLDVYPVNMFETENGYLVPVTDEVLKHKFKLVQKYGAPEIQDLLDKAKHYYRAFGRLMFHALLTDYPISSTALPSFFRNVILRGWPEDDDYDRSELLQHINEIGFQYSGNIKEHFLGQPLSLYLKEGSPNELITIESFFKVVLPEILVNNRSIAIDAIKEGLTLDGHIQFPNIFRAMPLEALGKVVFSNPIITSEDVISLMEPEYCVELSYEPVDEQLIEGQRLFFKETLPKALRTKEENERANECEYKKKVANKTDFLSKFVSFSTGYAYLPHCDVGSEFKITIEFDFAESTEDSLPVAHTCENILKFPGWVYDNNVEKLLASLDKSFDLVGATFGMN</sequence>